<dbReference type="SMART" id="SM01321">
    <property type="entry name" value="Y1_Tnp"/>
    <property type="match status" value="1"/>
</dbReference>
<dbReference type="Gene3D" id="3.30.70.1290">
    <property type="entry name" value="Transposase IS200-like"/>
    <property type="match status" value="1"/>
</dbReference>
<dbReference type="PANTHER" id="PTHR34322:SF2">
    <property type="entry name" value="TRANSPOSASE IS200-LIKE DOMAIN-CONTAINING PROTEIN"/>
    <property type="match status" value="1"/>
</dbReference>
<protein>
    <submittedName>
        <fullName evidence="2">Transposase</fullName>
    </submittedName>
</protein>
<dbReference type="Proteomes" id="UP001162734">
    <property type="component" value="Chromosome"/>
</dbReference>
<organism evidence="2 3">
    <name type="scientific">Anaeromyxobacter paludicola</name>
    <dbReference type="NCBI Taxonomy" id="2918171"/>
    <lineage>
        <taxon>Bacteria</taxon>
        <taxon>Pseudomonadati</taxon>
        <taxon>Myxococcota</taxon>
        <taxon>Myxococcia</taxon>
        <taxon>Myxococcales</taxon>
        <taxon>Cystobacterineae</taxon>
        <taxon>Anaeromyxobacteraceae</taxon>
        <taxon>Anaeromyxobacter</taxon>
    </lineage>
</organism>
<dbReference type="PANTHER" id="PTHR34322">
    <property type="entry name" value="TRANSPOSASE, Y1_TNP DOMAIN-CONTAINING"/>
    <property type="match status" value="1"/>
</dbReference>
<gene>
    <name evidence="2" type="ORF">AMPC_28250</name>
</gene>
<reference evidence="3" key="1">
    <citation type="journal article" date="2022" name="Int. J. Syst. Evol. Microbiol.">
        <title>Anaeromyxobacter oryzae sp. nov., Anaeromyxobacter diazotrophicus sp. nov. and Anaeromyxobacter paludicola sp. nov., isolated from paddy soils.</title>
        <authorList>
            <person name="Itoh H."/>
            <person name="Xu Z."/>
            <person name="Mise K."/>
            <person name="Masuda Y."/>
            <person name="Ushijima N."/>
            <person name="Hayakawa C."/>
            <person name="Shiratori Y."/>
            <person name="Senoo K."/>
        </authorList>
    </citation>
    <scope>NUCLEOTIDE SEQUENCE [LARGE SCALE GENOMIC DNA]</scope>
    <source>
        <strain evidence="3">Red630</strain>
    </source>
</reference>
<keyword evidence="3" id="KW-1185">Reference proteome</keyword>
<accession>A0ABN6NCL2</accession>
<dbReference type="SUPFAM" id="SSF143422">
    <property type="entry name" value="Transposase IS200-like"/>
    <property type="match status" value="1"/>
</dbReference>
<feature type="domain" description="Transposase IS200-like" evidence="1">
    <location>
        <begin position="11"/>
        <end position="127"/>
    </location>
</feature>
<dbReference type="InterPro" id="IPR002686">
    <property type="entry name" value="Transposase_17"/>
</dbReference>
<evidence type="ECO:0000313" key="2">
    <source>
        <dbReference type="EMBL" id="BDG09712.1"/>
    </source>
</evidence>
<dbReference type="EMBL" id="AP025592">
    <property type="protein sequence ID" value="BDG09712.1"/>
    <property type="molecule type" value="Genomic_DNA"/>
</dbReference>
<evidence type="ECO:0000259" key="1">
    <source>
        <dbReference type="SMART" id="SM01321"/>
    </source>
</evidence>
<dbReference type="InterPro" id="IPR036515">
    <property type="entry name" value="Transposase_17_sf"/>
</dbReference>
<dbReference type="RefSeq" id="WP_248341986.1">
    <property type="nucleotide sequence ID" value="NZ_AP025592.1"/>
</dbReference>
<sequence length="223" mass="25544">MPRTPRSHLVGPRTVNHCMWRSRNHELVLASEEARRMFRSLLLRYKDRYGILIHSYCLMGTHPHIVVTCTQDQAAFSAFFRVVNQRFARWYNTRNRSCGQVIMERLRSPQIQSGEHLLTVMRYGDLNPVRAGLCRSAKDWSASSYRHYAHGERDPLITDASEYEALGSTPALRRAAYRNLFAARWIADLLGRRREMTCALFIGDPDWVAPRLAATGLSPPAAA</sequence>
<proteinExistence type="predicted"/>
<dbReference type="Pfam" id="PF01797">
    <property type="entry name" value="Y1_Tnp"/>
    <property type="match status" value="1"/>
</dbReference>
<name>A0ABN6NCL2_9BACT</name>
<evidence type="ECO:0000313" key="3">
    <source>
        <dbReference type="Proteomes" id="UP001162734"/>
    </source>
</evidence>